<dbReference type="SUPFAM" id="SSF53474">
    <property type="entry name" value="alpha/beta-Hydrolases"/>
    <property type="match status" value="1"/>
</dbReference>
<dbReference type="AlphaFoldDB" id="A0A841FBP8"/>
<dbReference type="RefSeq" id="WP_184786570.1">
    <property type="nucleotide sequence ID" value="NZ_BONT01000013.1"/>
</dbReference>
<sequence length="207" mass="21905">MSRLDLLRLGDRREPVPHAAREVITSEPDEPAGKPALLFVGGDRRGAGIFAEHWLGHAAGRGFPAYALSVRGQGRAAEVKGDLRAWASDVAQTAASLPARPVIIGHSKGAQILAEALARYPARAAVFVAPRLGRLVPPTPAGAPPTLVVGDPDDKRAPRQMLEKAAAHYGVAPLFFQGAGHEMMLAAAWREPLDAILDWLDGTVVGE</sequence>
<dbReference type="Proteomes" id="UP000548476">
    <property type="component" value="Unassembled WGS sequence"/>
</dbReference>
<keyword evidence="2" id="KW-1185">Reference proteome</keyword>
<evidence type="ECO:0000313" key="1">
    <source>
        <dbReference type="EMBL" id="MBB6033686.1"/>
    </source>
</evidence>
<evidence type="ECO:0000313" key="2">
    <source>
        <dbReference type="Proteomes" id="UP000548476"/>
    </source>
</evidence>
<keyword evidence="1" id="KW-0378">Hydrolase</keyword>
<organism evidence="1 2">
    <name type="scientific">Phytomonospora endophytica</name>
    <dbReference type="NCBI Taxonomy" id="714109"/>
    <lineage>
        <taxon>Bacteria</taxon>
        <taxon>Bacillati</taxon>
        <taxon>Actinomycetota</taxon>
        <taxon>Actinomycetes</taxon>
        <taxon>Micromonosporales</taxon>
        <taxon>Micromonosporaceae</taxon>
        <taxon>Phytomonospora</taxon>
    </lineage>
</organism>
<accession>A0A841FBP8</accession>
<name>A0A841FBP8_9ACTN</name>
<comment type="caution">
    <text evidence="1">The sequence shown here is derived from an EMBL/GenBank/DDBJ whole genome shotgun (WGS) entry which is preliminary data.</text>
</comment>
<proteinExistence type="predicted"/>
<protein>
    <submittedName>
        <fullName evidence="1">Alpha-beta hydrolase superfamily lysophospholipase</fullName>
    </submittedName>
</protein>
<reference evidence="1 2" key="1">
    <citation type="submission" date="2020-08" db="EMBL/GenBank/DDBJ databases">
        <title>Genomic Encyclopedia of Type Strains, Phase IV (KMG-IV): sequencing the most valuable type-strain genomes for metagenomic binning, comparative biology and taxonomic classification.</title>
        <authorList>
            <person name="Goeker M."/>
        </authorList>
    </citation>
    <scope>NUCLEOTIDE SEQUENCE [LARGE SCALE GENOMIC DNA]</scope>
    <source>
        <strain evidence="1 2">YIM 65646</strain>
    </source>
</reference>
<dbReference type="Gene3D" id="3.40.50.1820">
    <property type="entry name" value="alpha/beta hydrolase"/>
    <property type="match status" value="1"/>
</dbReference>
<dbReference type="InterPro" id="IPR029058">
    <property type="entry name" value="AB_hydrolase_fold"/>
</dbReference>
<dbReference type="EMBL" id="JACHGT010000003">
    <property type="protein sequence ID" value="MBB6033686.1"/>
    <property type="molecule type" value="Genomic_DNA"/>
</dbReference>
<gene>
    <name evidence="1" type="ORF">HNR73_001536</name>
</gene>
<dbReference type="GO" id="GO:0016787">
    <property type="term" value="F:hydrolase activity"/>
    <property type="evidence" value="ECO:0007669"/>
    <property type="project" value="UniProtKB-KW"/>
</dbReference>